<evidence type="ECO:0000313" key="3">
    <source>
        <dbReference type="Proteomes" id="UP001221757"/>
    </source>
</evidence>
<feature type="region of interest" description="Disordered" evidence="1">
    <location>
        <begin position="1"/>
        <end position="25"/>
    </location>
</feature>
<evidence type="ECO:0000313" key="2">
    <source>
        <dbReference type="EMBL" id="KAJ7686719.1"/>
    </source>
</evidence>
<dbReference type="Proteomes" id="UP001221757">
    <property type="component" value="Unassembled WGS sequence"/>
</dbReference>
<reference evidence="2" key="1">
    <citation type="submission" date="2023-03" db="EMBL/GenBank/DDBJ databases">
        <title>Massive genome expansion in bonnet fungi (Mycena s.s.) driven by repeated elements and novel gene families across ecological guilds.</title>
        <authorList>
            <consortium name="Lawrence Berkeley National Laboratory"/>
            <person name="Harder C.B."/>
            <person name="Miyauchi S."/>
            <person name="Viragh M."/>
            <person name="Kuo A."/>
            <person name="Thoen E."/>
            <person name="Andreopoulos B."/>
            <person name="Lu D."/>
            <person name="Skrede I."/>
            <person name="Drula E."/>
            <person name="Henrissat B."/>
            <person name="Morin E."/>
            <person name="Kohler A."/>
            <person name="Barry K."/>
            <person name="LaButti K."/>
            <person name="Morin E."/>
            <person name="Salamov A."/>
            <person name="Lipzen A."/>
            <person name="Mereny Z."/>
            <person name="Hegedus B."/>
            <person name="Baldrian P."/>
            <person name="Stursova M."/>
            <person name="Weitz H."/>
            <person name="Taylor A."/>
            <person name="Grigoriev I.V."/>
            <person name="Nagy L.G."/>
            <person name="Martin F."/>
            <person name="Kauserud H."/>
        </authorList>
    </citation>
    <scope>NUCLEOTIDE SEQUENCE</scope>
    <source>
        <strain evidence="2">CBHHK067</strain>
    </source>
</reference>
<name>A0AAD7DAA3_MYCRO</name>
<feature type="compositionally biased region" description="Basic residues" evidence="1">
    <location>
        <begin position="153"/>
        <end position="162"/>
    </location>
</feature>
<keyword evidence="3" id="KW-1185">Reference proteome</keyword>
<sequence>MIGQGTYSLDSMQRTRAVPRPPHEQRVLPRCARGLDSIYPPVALQNEARRWSLSRETTVARPAASAFADRIFVHLACVLRFTRNTYPLRPPPHPSSPRQRRALFRARRHFRIHVIRRFSAPWDAMPLPLLLAATLPRIAAAAAGHDEHERVPAHAHRPRRPGTRGPAAAQRIGPAVTLPDLTPWVTRPAAARFDDMPPLIPADDDFGAWFRPARCTGHRRARGDGARRGSDGADCPRCCARGRRDSAVEATRPQCRARGRA</sequence>
<accession>A0AAD7DAA3</accession>
<proteinExistence type="predicted"/>
<dbReference type="EMBL" id="JARKIE010000094">
    <property type="protein sequence ID" value="KAJ7686719.1"/>
    <property type="molecule type" value="Genomic_DNA"/>
</dbReference>
<organism evidence="2 3">
    <name type="scientific">Mycena rosella</name>
    <name type="common">Pink bonnet</name>
    <name type="synonym">Agaricus rosellus</name>
    <dbReference type="NCBI Taxonomy" id="1033263"/>
    <lineage>
        <taxon>Eukaryota</taxon>
        <taxon>Fungi</taxon>
        <taxon>Dikarya</taxon>
        <taxon>Basidiomycota</taxon>
        <taxon>Agaricomycotina</taxon>
        <taxon>Agaricomycetes</taxon>
        <taxon>Agaricomycetidae</taxon>
        <taxon>Agaricales</taxon>
        <taxon>Marasmiineae</taxon>
        <taxon>Mycenaceae</taxon>
        <taxon>Mycena</taxon>
    </lineage>
</organism>
<feature type="compositionally biased region" description="Polar residues" evidence="1">
    <location>
        <begin position="1"/>
        <end position="14"/>
    </location>
</feature>
<gene>
    <name evidence="2" type="ORF">B0H17DRAFT_709197</name>
</gene>
<dbReference type="AlphaFoldDB" id="A0AAD7DAA3"/>
<protein>
    <submittedName>
        <fullName evidence="2">Uncharacterized protein</fullName>
    </submittedName>
</protein>
<feature type="region of interest" description="Disordered" evidence="1">
    <location>
        <begin position="148"/>
        <end position="169"/>
    </location>
</feature>
<comment type="caution">
    <text evidence="2">The sequence shown here is derived from an EMBL/GenBank/DDBJ whole genome shotgun (WGS) entry which is preliminary data.</text>
</comment>
<evidence type="ECO:0000256" key="1">
    <source>
        <dbReference type="SAM" id="MobiDB-lite"/>
    </source>
</evidence>